<evidence type="ECO:0000313" key="3">
    <source>
        <dbReference type="RefSeq" id="XP_015594152.1"/>
    </source>
</evidence>
<dbReference type="Pfam" id="PF20700">
    <property type="entry name" value="Mutator"/>
    <property type="match status" value="1"/>
</dbReference>
<evidence type="ECO:0000313" key="2">
    <source>
        <dbReference type="Proteomes" id="UP000694920"/>
    </source>
</evidence>
<reference evidence="3" key="1">
    <citation type="submission" date="2025-08" db="UniProtKB">
        <authorList>
            <consortium name="RefSeq"/>
        </authorList>
    </citation>
    <scope>IDENTIFICATION</scope>
</reference>
<dbReference type="AlphaFoldDB" id="A0AAJ7BTR8"/>
<proteinExistence type="predicted"/>
<sequence>MENTDTRVRFSGRFTTRKKLKKQTDFIASMRETKKRKTEEKCSQSSDLNPCEGRRIVDIQELGKNLVCTSCTECLSLQNVKSEKRLGLNSIFLVKCHRCSVLSDVATGKMHAGGRKRKVSDVNTKTVLGFVHAGVGSTALNKILACLNIPEMTSNMFKRYE</sequence>
<dbReference type="Proteomes" id="UP000694920">
    <property type="component" value="Unplaced"/>
</dbReference>
<gene>
    <name evidence="3" type="primary">LOC107267234</name>
</gene>
<protein>
    <submittedName>
        <fullName evidence="3">Uncharacterized protein LOC107267234</fullName>
    </submittedName>
</protein>
<name>A0AAJ7BTR8_CEPCN</name>
<organism evidence="2 3">
    <name type="scientific">Cephus cinctus</name>
    <name type="common">Wheat stem sawfly</name>
    <dbReference type="NCBI Taxonomy" id="211228"/>
    <lineage>
        <taxon>Eukaryota</taxon>
        <taxon>Metazoa</taxon>
        <taxon>Ecdysozoa</taxon>
        <taxon>Arthropoda</taxon>
        <taxon>Hexapoda</taxon>
        <taxon>Insecta</taxon>
        <taxon>Pterygota</taxon>
        <taxon>Neoptera</taxon>
        <taxon>Endopterygota</taxon>
        <taxon>Hymenoptera</taxon>
        <taxon>Cephoidea</taxon>
        <taxon>Cephidae</taxon>
        <taxon>Cephus</taxon>
    </lineage>
</organism>
<dbReference type="GeneID" id="107267234"/>
<accession>A0AAJ7BTR8</accession>
<keyword evidence="2" id="KW-1185">Reference proteome</keyword>
<feature type="domain" description="Mutator-like transposase" evidence="1">
    <location>
        <begin position="53"/>
        <end position="160"/>
    </location>
</feature>
<dbReference type="InterPro" id="IPR049012">
    <property type="entry name" value="Mutator_transp_dom"/>
</dbReference>
<evidence type="ECO:0000259" key="1">
    <source>
        <dbReference type="Pfam" id="PF20700"/>
    </source>
</evidence>
<dbReference type="KEGG" id="ccin:107267234"/>
<dbReference type="RefSeq" id="XP_015594152.1">
    <property type="nucleotide sequence ID" value="XM_015738666.2"/>
</dbReference>